<feature type="transmembrane region" description="Helical" evidence="1">
    <location>
        <begin position="158"/>
        <end position="191"/>
    </location>
</feature>
<dbReference type="GO" id="GO:0004143">
    <property type="term" value="F:ATP-dependent diacylglycerol kinase activity"/>
    <property type="evidence" value="ECO:0007669"/>
    <property type="project" value="InterPro"/>
</dbReference>
<dbReference type="AlphaFoldDB" id="A0A0F9J978"/>
<sequence length="231" mass="26684">LFVWYVGSLIVHSSTGSSEGMLPKENNMFLLYLRLINRPNSIVDIITALGWLYPLFFFSFYTVCLFIITIEFSRKSKFFSFPLNIIPKLYLSETEREKYGTYLYFSIGQMFSAFISPPMVFLAILGVSCISDSMTSQIGIRYGKRHILWNKKKTWEGVIAGIITTFIICVLFVGMLWGLIFTVIFSLFDIFTDKPINISDNLLIPIGCGVSYIIIRFIFNINYYSIILMWI</sequence>
<evidence type="ECO:0000313" key="2">
    <source>
        <dbReference type="EMBL" id="KKM47406.1"/>
    </source>
</evidence>
<keyword evidence="1" id="KW-1133">Transmembrane helix</keyword>
<protein>
    <recommendedName>
        <fullName evidence="3">Phosphatidate cytidylyltransferase</fullName>
    </recommendedName>
</protein>
<keyword evidence="1" id="KW-0812">Transmembrane</keyword>
<dbReference type="PANTHER" id="PTHR31303">
    <property type="entry name" value="CTP-DEPENDENT DIACYLGLYCEROL KINASE 1"/>
    <property type="match status" value="1"/>
</dbReference>
<keyword evidence="1" id="KW-0472">Membrane</keyword>
<feature type="transmembrane region" description="Helical" evidence="1">
    <location>
        <begin position="203"/>
        <end position="226"/>
    </location>
</feature>
<gene>
    <name evidence="2" type="ORF">LCGC14_1558740</name>
</gene>
<dbReference type="PANTHER" id="PTHR31303:SF1">
    <property type="entry name" value="CTP-DEPENDENT DIACYLGLYCEROL KINASE 1"/>
    <property type="match status" value="1"/>
</dbReference>
<reference evidence="2" key="1">
    <citation type="journal article" date="2015" name="Nature">
        <title>Complex archaea that bridge the gap between prokaryotes and eukaryotes.</title>
        <authorList>
            <person name="Spang A."/>
            <person name="Saw J.H."/>
            <person name="Jorgensen S.L."/>
            <person name="Zaremba-Niedzwiedzka K."/>
            <person name="Martijn J."/>
            <person name="Lind A.E."/>
            <person name="van Eijk R."/>
            <person name="Schleper C."/>
            <person name="Guy L."/>
            <person name="Ettema T.J."/>
        </authorList>
    </citation>
    <scope>NUCLEOTIDE SEQUENCE</scope>
</reference>
<feature type="transmembrane region" description="Helical" evidence="1">
    <location>
        <begin position="102"/>
        <end position="125"/>
    </location>
</feature>
<feature type="transmembrane region" description="Helical" evidence="1">
    <location>
        <begin position="51"/>
        <end position="70"/>
    </location>
</feature>
<comment type="caution">
    <text evidence="2">The sequence shown here is derived from an EMBL/GenBank/DDBJ whole genome shotgun (WGS) entry which is preliminary data.</text>
</comment>
<evidence type="ECO:0008006" key="3">
    <source>
        <dbReference type="Google" id="ProtNLM"/>
    </source>
</evidence>
<dbReference type="EMBL" id="LAZR01012013">
    <property type="protein sequence ID" value="KKM47406.1"/>
    <property type="molecule type" value="Genomic_DNA"/>
</dbReference>
<organism evidence="2">
    <name type="scientific">marine sediment metagenome</name>
    <dbReference type="NCBI Taxonomy" id="412755"/>
    <lineage>
        <taxon>unclassified sequences</taxon>
        <taxon>metagenomes</taxon>
        <taxon>ecological metagenomes</taxon>
    </lineage>
</organism>
<proteinExistence type="predicted"/>
<evidence type="ECO:0000256" key="1">
    <source>
        <dbReference type="SAM" id="Phobius"/>
    </source>
</evidence>
<feature type="non-terminal residue" evidence="2">
    <location>
        <position position="1"/>
    </location>
</feature>
<name>A0A0F9J978_9ZZZZ</name>
<accession>A0A0F9J978</accession>
<dbReference type="InterPro" id="IPR037997">
    <property type="entry name" value="Dgk1-like"/>
</dbReference>